<dbReference type="InterPro" id="IPR007485">
    <property type="entry name" value="LPS_assembly_LptE"/>
</dbReference>
<dbReference type="SUPFAM" id="SSF159594">
    <property type="entry name" value="XCC0632-like"/>
    <property type="match status" value="1"/>
</dbReference>
<dbReference type="AlphaFoldDB" id="A0A259U2V4"/>
<evidence type="ECO:0000256" key="1">
    <source>
        <dbReference type="SAM" id="SignalP"/>
    </source>
</evidence>
<evidence type="ECO:0000313" key="3">
    <source>
        <dbReference type="Proteomes" id="UP000216446"/>
    </source>
</evidence>
<evidence type="ECO:0000313" key="2">
    <source>
        <dbReference type="EMBL" id="OZC04276.1"/>
    </source>
</evidence>
<feature type="chain" id="PRO_5013147613" description="Lipopolysaccharide-assembly" evidence="1">
    <location>
        <begin position="21"/>
        <end position="164"/>
    </location>
</feature>
<dbReference type="GO" id="GO:0019867">
    <property type="term" value="C:outer membrane"/>
    <property type="evidence" value="ECO:0007669"/>
    <property type="project" value="InterPro"/>
</dbReference>
<dbReference type="Pfam" id="PF04390">
    <property type="entry name" value="LptE"/>
    <property type="match status" value="1"/>
</dbReference>
<dbReference type="GO" id="GO:0043165">
    <property type="term" value="P:Gram-negative-bacterium-type cell outer membrane assembly"/>
    <property type="evidence" value="ECO:0007669"/>
    <property type="project" value="InterPro"/>
</dbReference>
<organism evidence="2 3">
    <name type="scientific">Rubricoccus marinus</name>
    <dbReference type="NCBI Taxonomy" id="716817"/>
    <lineage>
        <taxon>Bacteria</taxon>
        <taxon>Pseudomonadati</taxon>
        <taxon>Rhodothermota</taxon>
        <taxon>Rhodothermia</taxon>
        <taxon>Rhodothermales</taxon>
        <taxon>Rubricoccaceae</taxon>
        <taxon>Rubricoccus</taxon>
    </lineage>
</organism>
<feature type="signal peptide" evidence="1">
    <location>
        <begin position="1"/>
        <end position="20"/>
    </location>
</feature>
<gene>
    <name evidence="2" type="ORF">BSZ36_15570</name>
</gene>
<proteinExistence type="predicted"/>
<reference evidence="2 3" key="1">
    <citation type="submission" date="2016-11" db="EMBL/GenBank/DDBJ databases">
        <title>Study of marine rhodopsin-containing bacteria.</title>
        <authorList>
            <person name="Yoshizawa S."/>
            <person name="Kumagai Y."/>
            <person name="Kogure K."/>
        </authorList>
    </citation>
    <scope>NUCLEOTIDE SEQUENCE [LARGE SCALE GENOMIC DNA]</scope>
    <source>
        <strain evidence="2 3">SG-29</strain>
    </source>
</reference>
<keyword evidence="1" id="KW-0732">Signal</keyword>
<accession>A0A259U2V4</accession>
<dbReference type="EMBL" id="MQWB01000001">
    <property type="protein sequence ID" value="OZC04276.1"/>
    <property type="molecule type" value="Genomic_DNA"/>
</dbReference>
<dbReference type="Proteomes" id="UP000216446">
    <property type="component" value="Unassembled WGS sequence"/>
</dbReference>
<evidence type="ECO:0008006" key="4">
    <source>
        <dbReference type="Google" id="ProtNLM"/>
    </source>
</evidence>
<comment type="caution">
    <text evidence="2">The sequence shown here is derived from an EMBL/GenBank/DDBJ whole genome shotgun (WGS) entry which is preliminary data.</text>
</comment>
<keyword evidence="3" id="KW-1185">Reference proteome</keyword>
<sequence length="164" mass="17081">MAWGVAACTLLAGCYTFSGASLPADLRTVAVPPVESRASGGPADLDQQLTTALIERFADRTRLNLESDEAEADLVVRATVERYTIAPAAITGGEGDEVAALNRVTLGVRVVATNQMDGTELMARSFTATADYTPAEGLAGEADAANRALEQVAQDAFTAATSDW</sequence>
<dbReference type="InParanoid" id="A0A259U2V4"/>
<name>A0A259U2V4_9BACT</name>
<protein>
    <recommendedName>
        <fullName evidence="4">Lipopolysaccharide-assembly</fullName>
    </recommendedName>
</protein>